<keyword evidence="3 4" id="KW-0408">Iron</keyword>
<dbReference type="PATRIC" id="fig|1121015.4.peg.1596"/>
<keyword evidence="2 4" id="KW-0479">Metal-binding</keyword>
<evidence type="ECO:0000256" key="4">
    <source>
        <dbReference type="PROSITE-ProRule" id="PRU00433"/>
    </source>
</evidence>
<dbReference type="eggNOG" id="COG2010">
    <property type="taxonomic scope" value="Bacteria"/>
</dbReference>
<dbReference type="GO" id="GO:0020037">
    <property type="term" value="F:heme binding"/>
    <property type="evidence" value="ECO:0007669"/>
    <property type="project" value="InterPro"/>
</dbReference>
<dbReference type="GO" id="GO:0046872">
    <property type="term" value="F:metal ion binding"/>
    <property type="evidence" value="ECO:0007669"/>
    <property type="project" value="UniProtKB-KW"/>
</dbReference>
<dbReference type="Gene3D" id="1.10.760.10">
    <property type="entry name" value="Cytochrome c-like domain"/>
    <property type="match status" value="1"/>
</dbReference>
<dbReference type="InterPro" id="IPR036909">
    <property type="entry name" value="Cyt_c-like_dom_sf"/>
</dbReference>
<evidence type="ECO:0000256" key="5">
    <source>
        <dbReference type="SAM" id="SignalP"/>
    </source>
</evidence>
<dbReference type="PANTHER" id="PTHR30600:SF9">
    <property type="entry name" value="BLR7738 PROTEIN"/>
    <property type="match status" value="1"/>
</dbReference>
<dbReference type="InterPro" id="IPR009056">
    <property type="entry name" value="Cyt_c-like_dom"/>
</dbReference>
<keyword evidence="5" id="KW-0732">Signal</keyword>
<dbReference type="AlphaFoldDB" id="A0A091AU17"/>
<protein>
    <recommendedName>
        <fullName evidence="6">Cytochrome c domain-containing protein</fullName>
    </recommendedName>
</protein>
<dbReference type="Proteomes" id="UP000029385">
    <property type="component" value="Unassembled WGS sequence"/>
</dbReference>
<dbReference type="PROSITE" id="PS51257">
    <property type="entry name" value="PROKAR_LIPOPROTEIN"/>
    <property type="match status" value="1"/>
</dbReference>
<dbReference type="PANTHER" id="PTHR30600">
    <property type="entry name" value="CYTOCHROME C PEROXIDASE-RELATED"/>
    <property type="match status" value="1"/>
</dbReference>
<dbReference type="STRING" id="1121015.GCA_000420545_00920"/>
<dbReference type="PROSITE" id="PS51007">
    <property type="entry name" value="CYTC"/>
    <property type="match status" value="1"/>
</dbReference>
<dbReference type="SUPFAM" id="SSF46626">
    <property type="entry name" value="Cytochrome c"/>
    <property type="match status" value="1"/>
</dbReference>
<accession>A0A091AU17</accession>
<evidence type="ECO:0000256" key="3">
    <source>
        <dbReference type="ARBA" id="ARBA00023004"/>
    </source>
</evidence>
<name>A0A091AU17_9GAMM</name>
<evidence type="ECO:0000313" key="7">
    <source>
        <dbReference type="EMBL" id="KFN43703.1"/>
    </source>
</evidence>
<organism evidence="7 8">
    <name type="scientific">Arenimonas oryziterrae DSM 21050 = YC6267</name>
    <dbReference type="NCBI Taxonomy" id="1121015"/>
    <lineage>
        <taxon>Bacteria</taxon>
        <taxon>Pseudomonadati</taxon>
        <taxon>Pseudomonadota</taxon>
        <taxon>Gammaproteobacteria</taxon>
        <taxon>Lysobacterales</taxon>
        <taxon>Lysobacteraceae</taxon>
        <taxon>Arenimonas</taxon>
    </lineage>
</organism>
<reference evidence="7 8" key="1">
    <citation type="submission" date="2013-09" db="EMBL/GenBank/DDBJ databases">
        <title>Genome sequencing of Arenimonas oryziterrae.</title>
        <authorList>
            <person name="Chen F."/>
            <person name="Wang G."/>
        </authorList>
    </citation>
    <scope>NUCLEOTIDE SEQUENCE [LARGE SCALE GENOMIC DNA]</scope>
    <source>
        <strain evidence="7 8">YC6267</strain>
    </source>
</reference>
<keyword evidence="8" id="KW-1185">Reference proteome</keyword>
<dbReference type="InterPro" id="IPR051395">
    <property type="entry name" value="Cytochrome_c_Peroxidase/MauG"/>
</dbReference>
<dbReference type="Pfam" id="PF21419">
    <property type="entry name" value="RoxA-like_Cyt-c"/>
    <property type="match status" value="1"/>
</dbReference>
<dbReference type="InterPro" id="IPR047758">
    <property type="entry name" value="CytoC_perox"/>
</dbReference>
<gene>
    <name evidence="7" type="ORF">N789_10530</name>
</gene>
<keyword evidence="1 4" id="KW-0349">Heme</keyword>
<evidence type="ECO:0000256" key="1">
    <source>
        <dbReference type="ARBA" id="ARBA00022617"/>
    </source>
</evidence>
<dbReference type="GO" id="GO:0009055">
    <property type="term" value="F:electron transfer activity"/>
    <property type="evidence" value="ECO:0007669"/>
    <property type="project" value="InterPro"/>
</dbReference>
<proteinExistence type="predicted"/>
<comment type="caution">
    <text evidence="7">The sequence shown here is derived from an EMBL/GenBank/DDBJ whole genome shotgun (WGS) entry which is preliminary data.</text>
</comment>
<feature type="domain" description="Cytochrome c" evidence="6">
    <location>
        <begin position="337"/>
        <end position="553"/>
    </location>
</feature>
<dbReference type="GO" id="GO:0004130">
    <property type="term" value="F:cytochrome-c peroxidase activity"/>
    <property type="evidence" value="ECO:0007669"/>
    <property type="project" value="TreeGrafter"/>
</dbReference>
<dbReference type="EMBL" id="AVCI01000005">
    <property type="protein sequence ID" value="KFN43703.1"/>
    <property type="molecule type" value="Genomic_DNA"/>
</dbReference>
<dbReference type="RefSeq" id="WP_022968567.1">
    <property type="nucleotide sequence ID" value="NZ_ATVD01000001.1"/>
</dbReference>
<evidence type="ECO:0000313" key="8">
    <source>
        <dbReference type="Proteomes" id="UP000029385"/>
    </source>
</evidence>
<dbReference type="NCBIfam" id="NF040606">
    <property type="entry name" value="CytoC_perox"/>
    <property type="match status" value="1"/>
</dbReference>
<feature type="chain" id="PRO_5001868878" description="Cytochrome c domain-containing protein" evidence="5">
    <location>
        <begin position="21"/>
        <end position="553"/>
    </location>
</feature>
<feature type="signal peptide" evidence="5">
    <location>
        <begin position="1"/>
        <end position="20"/>
    </location>
</feature>
<evidence type="ECO:0000256" key="2">
    <source>
        <dbReference type="ARBA" id="ARBA00022723"/>
    </source>
</evidence>
<sequence>MEIKGRPARSALLLSALALASACHKTPDAPPTPKPVGPEEPGLVLMDQGWSAGTRETAWFSSFGSQLMPYRWLALLEKPDSTERFASDTNLGRLGFLPAPASAKNPGGYPVGFAPTRGSDGQSWVGLGCAACHTGEVHYQGKELRIDGGPGLLDFTHFEAELIASLSATATDPEKFDRFANALGATGNARLALQNQLIRLTQIIDTTHRINETDIDYGHGRLDAFGQIFNAVAVTGLGIPENARPPDAPVSFPALWSASHLDVVQWNGSAPNAGPGPLLQNVTTALAVYGTVDLHKGPLGGYPSGVNFSDLGAIQDRFYQLQSPQWPNAIFGTPDATKVARGATIYAAQCQSCHALSDRSDRKRQLPTTLVPLQDIGTDPRMVQNFLRGEVKTGVLQGRKQALLAGPVFGPKARSIDVVVHAAIGATMRHPLAAVKDAVVGYHRTIKAGIDQHPNHYKARPLDGIWASAPYLHNGSVPNLASLLLPPAQRPTAFDVGQREYDPVGVGYVLKAEGAPASAFDTALTGNSNAGHVYGTTLDAAARADLLEYLKTL</sequence>
<evidence type="ECO:0000259" key="6">
    <source>
        <dbReference type="PROSITE" id="PS51007"/>
    </source>
</evidence>